<evidence type="ECO:0000256" key="3">
    <source>
        <dbReference type="ARBA" id="ARBA00022578"/>
    </source>
</evidence>
<dbReference type="GO" id="GO:0004803">
    <property type="term" value="F:transposase activity"/>
    <property type="evidence" value="ECO:0007669"/>
    <property type="project" value="UniProtKB-UniRule"/>
</dbReference>
<dbReference type="PROSITE" id="PS01007">
    <property type="entry name" value="TRANSPOSASE_MUTATOR"/>
    <property type="match status" value="1"/>
</dbReference>
<dbReference type="EMBL" id="JQ844215">
    <property type="protein sequence ID" value="AGS52881.1"/>
    <property type="molecule type" value="Genomic_DNA"/>
</dbReference>
<dbReference type="PANTHER" id="PTHR33217">
    <property type="entry name" value="TRANSPOSASE FOR INSERTION SEQUENCE ELEMENT IS1081"/>
    <property type="match status" value="1"/>
</dbReference>
<sequence>MSKQRKREQKEPDIIDQLLSTVDFRGLTQEQVLGQGGILKQLTGRLLQAALNAEMSHHLGYSKHDSAGDNTGNSRNGYTDKTVLLENQKASVKVPRDRNGSFEPVIVPKRSKRVPLFNDQIISMYSLGMSERDIRSHLNKVYSVEVSPDLVSRVIEGIADDVLEWRGRPLEKSYPILYLDALQVHGKIDGRGAMRSVYVALGVDFEGRKDVLGLWIADSEGAKFWMGVLNELKNRGVEDILIACMDGLTGFPDAVRAVFPKTRIQLCVVHMVRNSVKYVSYKDLKAVCASLKRVYSAATEEAGLAALAEFGEEWDAKYPAIRRSWEQKWNNLSEFFNYPDEIRKAIYTTNAVESLNFSLRKVTKNKLAFPNDNAIFKILYLAIRNASEKWTMPIRNWNLAINQFAVIFGEERVKIV</sequence>
<proteinExistence type="inferred from homology"/>
<keyword evidence="5 6" id="KW-0233">DNA recombination</keyword>
<evidence type="ECO:0000256" key="6">
    <source>
        <dbReference type="RuleBase" id="RU365089"/>
    </source>
</evidence>
<dbReference type="GO" id="GO:0006313">
    <property type="term" value="P:DNA transposition"/>
    <property type="evidence" value="ECO:0007669"/>
    <property type="project" value="UniProtKB-UniRule"/>
</dbReference>
<comment type="function">
    <text evidence="1 6">Required for the transposition of the insertion element.</text>
</comment>
<name>A0A806KLX6_9BACT</name>
<dbReference type="InterPro" id="IPR001207">
    <property type="entry name" value="Transposase_mutator"/>
</dbReference>
<keyword evidence="3 6" id="KW-0815">Transposition</keyword>
<reference evidence="7" key="1">
    <citation type="submission" date="2012-03" db="EMBL/GenBank/DDBJ databases">
        <title>Functional metagenomics reveals considerable lignocellulase gene clusters in the gut microbiome of a wood-feeding higher termite.</title>
        <authorList>
            <person name="Liu N."/>
        </authorList>
    </citation>
    <scope>NUCLEOTIDE SEQUENCE</scope>
</reference>
<dbReference type="NCBIfam" id="NF033543">
    <property type="entry name" value="transpos_IS256"/>
    <property type="match status" value="1"/>
</dbReference>
<organism evidence="7">
    <name type="scientific">uncultured bacterium contig00016</name>
    <dbReference type="NCBI Taxonomy" id="1181507"/>
    <lineage>
        <taxon>Bacteria</taxon>
        <taxon>environmental samples</taxon>
    </lineage>
</organism>
<keyword evidence="4 6" id="KW-0238">DNA-binding</keyword>
<evidence type="ECO:0000256" key="4">
    <source>
        <dbReference type="ARBA" id="ARBA00023125"/>
    </source>
</evidence>
<evidence type="ECO:0000256" key="1">
    <source>
        <dbReference type="ARBA" id="ARBA00002190"/>
    </source>
</evidence>
<accession>A0A806KLX6</accession>
<dbReference type="GO" id="GO:0003677">
    <property type="term" value="F:DNA binding"/>
    <property type="evidence" value="ECO:0007669"/>
    <property type="project" value="UniProtKB-UniRule"/>
</dbReference>
<evidence type="ECO:0000256" key="5">
    <source>
        <dbReference type="ARBA" id="ARBA00023172"/>
    </source>
</evidence>
<keyword evidence="6" id="KW-0814">Transposable element</keyword>
<protein>
    <recommendedName>
        <fullName evidence="6">Mutator family transposase</fullName>
    </recommendedName>
</protein>
<evidence type="ECO:0000313" key="7">
    <source>
        <dbReference type="EMBL" id="AGS52881.1"/>
    </source>
</evidence>
<comment type="similarity">
    <text evidence="2 6">Belongs to the transposase mutator family.</text>
</comment>
<dbReference type="AlphaFoldDB" id="A0A806KLX6"/>
<dbReference type="Pfam" id="PF00872">
    <property type="entry name" value="Transposase_mut"/>
    <property type="match status" value="1"/>
</dbReference>
<evidence type="ECO:0000256" key="2">
    <source>
        <dbReference type="ARBA" id="ARBA00010961"/>
    </source>
</evidence>
<dbReference type="PANTHER" id="PTHR33217:SF5">
    <property type="entry name" value="MUTATOR FAMILY TRANSPOSASE"/>
    <property type="match status" value="1"/>
</dbReference>